<keyword evidence="2" id="KW-1185">Reference proteome</keyword>
<gene>
    <name evidence="1" type="ORF">PIB30_113003</name>
</gene>
<reference evidence="1 2" key="1">
    <citation type="journal article" date="2023" name="Plants (Basel)">
        <title>Bridging the Gap: Combining Genomics and Transcriptomics Approaches to Understand Stylosanthes scabra, an Orphan Legume from the Brazilian Caatinga.</title>
        <authorList>
            <person name="Ferreira-Neto J.R.C."/>
            <person name="da Silva M.D."/>
            <person name="Binneck E."/>
            <person name="de Melo N.F."/>
            <person name="da Silva R.H."/>
            <person name="de Melo A.L.T.M."/>
            <person name="Pandolfi V."/>
            <person name="Bustamante F.O."/>
            <person name="Brasileiro-Vidal A.C."/>
            <person name="Benko-Iseppon A.M."/>
        </authorList>
    </citation>
    <scope>NUCLEOTIDE SEQUENCE [LARGE SCALE GENOMIC DNA]</scope>
    <source>
        <tissue evidence="1">Leaves</tissue>
    </source>
</reference>
<name>A0ABU6VZG4_9FABA</name>
<sequence>MAAESVEYSTQLRLKIQEFVEEVKCSPSHAKKAHISRKGFMFNEPSYSDTHLSQVDEIQDHQIHSPVKVNRKGRPRAKRIMSTCEKVVNKSVNKNKRLRKEASIEEVLALNGGSKVQLESSIEVAFGMDNNDRCGQVLIRSTLHLEL</sequence>
<dbReference type="EMBL" id="JASCZI010159656">
    <property type="protein sequence ID" value="MED6179010.1"/>
    <property type="molecule type" value="Genomic_DNA"/>
</dbReference>
<organism evidence="1 2">
    <name type="scientific">Stylosanthes scabra</name>
    <dbReference type="NCBI Taxonomy" id="79078"/>
    <lineage>
        <taxon>Eukaryota</taxon>
        <taxon>Viridiplantae</taxon>
        <taxon>Streptophyta</taxon>
        <taxon>Embryophyta</taxon>
        <taxon>Tracheophyta</taxon>
        <taxon>Spermatophyta</taxon>
        <taxon>Magnoliopsida</taxon>
        <taxon>eudicotyledons</taxon>
        <taxon>Gunneridae</taxon>
        <taxon>Pentapetalae</taxon>
        <taxon>rosids</taxon>
        <taxon>fabids</taxon>
        <taxon>Fabales</taxon>
        <taxon>Fabaceae</taxon>
        <taxon>Papilionoideae</taxon>
        <taxon>50 kb inversion clade</taxon>
        <taxon>dalbergioids sensu lato</taxon>
        <taxon>Dalbergieae</taxon>
        <taxon>Pterocarpus clade</taxon>
        <taxon>Stylosanthes</taxon>
    </lineage>
</organism>
<comment type="caution">
    <text evidence="1">The sequence shown here is derived from an EMBL/GenBank/DDBJ whole genome shotgun (WGS) entry which is preliminary data.</text>
</comment>
<dbReference type="Proteomes" id="UP001341840">
    <property type="component" value="Unassembled WGS sequence"/>
</dbReference>
<evidence type="ECO:0000313" key="2">
    <source>
        <dbReference type="Proteomes" id="UP001341840"/>
    </source>
</evidence>
<accession>A0ABU6VZG4</accession>
<protein>
    <submittedName>
        <fullName evidence="1">Uncharacterized protein</fullName>
    </submittedName>
</protein>
<proteinExistence type="predicted"/>
<evidence type="ECO:0000313" key="1">
    <source>
        <dbReference type="EMBL" id="MED6179010.1"/>
    </source>
</evidence>